<accession>E4NMH1</accession>
<dbReference type="AlphaFoldDB" id="E4NMH1"/>
<dbReference type="KEGG" id="hbo:Hbor_29300"/>
<gene>
    <name evidence="1" type="ordered locus">Hbor_29300</name>
    <name evidence="2" type="ORF">C499_08587</name>
</gene>
<sequence length="36" mass="3717">MTGLFLVAFDSALGGERPLNQCVEIALVAADVMGHA</sequence>
<organism evidence="1 3">
    <name type="scientific">Halogeometricum borinquense (strain ATCC 700274 / DSM 11551 / JCM 10706 / KCTC 4070 / PR3)</name>
    <dbReference type="NCBI Taxonomy" id="469382"/>
    <lineage>
        <taxon>Archaea</taxon>
        <taxon>Methanobacteriati</taxon>
        <taxon>Methanobacteriota</taxon>
        <taxon>Stenosarchaea group</taxon>
        <taxon>Halobacteria</taxon>
        <taxon>Halobacteriales</taxon>
        <taxon>Haloferacaceae</taxon>
        <taxon>Halogeometricum</taxon>
    </lineage>
</organism>
<name>E4NMH1_HALBP</name>
<reference evidence="2 4" key="2">
    <citation type="journal article" date="2014" name="PLoS Genet.">
        <title>Phylogenetically driven sequencing of extremely halophilic archaea reveals strategies for static and dynamic osmo-response.</title>
        <authorList>
            <person name="Becker E.A."/>
            <person name="Seitzer P.M."/>
            <person name="Tritt A."/>
            <person name="Larsen D."/>
            <person name="Krusor M."/>
            <person name="Yao A.I."/>
            <person name="Wu D."/>
            <person name="Madern D."/>
            <person name="Eisen J.A."/>
            <person name="Darling A.E."/>
            <person name="Facciotti M.T."/>
        </authorList>
    </citation>
    <scope>NUCLEOTIDE SEQUENCE [LARGE SCALE GENOMIC DNA]</scope>
    <source>
        <strain evidence="2 4">DSM 11551</strain>
    </source>
</reference>
<dbReference type="HOGENOM" id="CLU_3353833_0_0_2"/>
<reference evidence="1 3" key="1">
    <citation type="journal article" date="2009" name="Stand. Genomic Sci.">
        <title>Complete genome sequence of Halogeometricum borinquense type strain (PR3).</title>
        <authorList>
            <person name="Malfatti S."/>
            <person name="Tindall B.J."/>
            <person name="Schneider S."/>
            <person name="Fahnrich R."/>
            <person name="Lapidus A."/>
            <person name="Labuttii K."/>
            <person name="Copeland A."/>
            <person name="Glavina Del Rio T."/>
            <person name="Nolan M."/>
            <person name="Chen F."/>
            <person name="Lucas S."/>
            <person name="Tice H."/>
            <person name="Cheng J.F."/>
            <person name="Bruce D."/>
            <person name="Goodwin L."/>
            <person name="Pitluck S."/>
            <person name="Anderson I."/>
            <person name="Pati A."/>
            <person name="Ivanova N."/>
            <person name="Mavromatis K."/>
            <person name="Chen A."/>
            <person name="Palaniappan K."/>
            <person name="D'haeseleer P."/>
            <person name="Goker M."/>
            <person name="Bristow J."/>
            <person name="Eisen J.A."/>
            <person name="Markowitz V."/>
            <person name="Hugenholtz P."/>
            <person name="Kyrpides N.C."/>
            <person name="Klenk H.P."/>
            <person name="Chain P."/>
        </authorList>
    </citation>
    <scope>NUCLEOTIDE SEQUENCE [LARGE SCALE GENOMIC DNA]</scope>
    <source>
        <strain evidence="3">ATCC 700274 / DSM 11551 / JCM 10706 / KCTC 4070 / PR3</strain>
        <strain evidence="1">PR 3</strain>
    </source>
</reference>
<evidence type="ECO:0000313" key="3">
    <source>
        <dbReference type="Proteomes" id="UP000006663"/>
    </source>
</evidence>
<evidence type="ECO:0000313" key="1">
    <source>
        <dbReference type="EMBL" id="ADQ68469.1"/>
    </source>
</evidence>
<dbReference type="Proteomes" id="UP000006663">
    <property type="component" value="Chromosome"/>
</dbReference>
<protein>
    <submittedName>
        <fullName evidence="1">Uncharacterized protein</fullName>
    </submittedName>
</protein>
<dbReference type="EMBL" id="AOHT01000030">
    <property type="protein sequence ID" value="ELY27887.1"/>
    <property type="molecule type" value="Genomic_DNA"/>
</dbReference>
<dbReference type="Proteomes" id="UP000011585">
    <property type="component" value="Unassembled WGS sequence"/>
</dbReference>
<keyword evidence="3" id="KW-1185">Reference proteome</keyword>
<proteinExistence type="predicted"/>
<evidence type="ECO:0000313" key="4">
    <source>
        <dbReference type="Proteomes" id="UP000011585"/>
    </source>
</evidence>
<dbReference type="EMBL" id="CP001690">
    <property type="protein sequence ID" value="ADQ68469.1"/>
    <property type="molecule type" value="Genomic_DNA"/>
</dbReference>
<dbReference type="STRING" id="469382.Hbor_29300"/>
<evidence type="ECO:0000313" key="2">
    <source>
        <dbReference type="EMBL" id="ELY27887.1"/>
    </source>
</evidence>